<keyword evidence="2" id="KW-1185">Reference proteome</keyword>
<dbReference type="AlphaFoldDB" id="A0A1W2EYW4"/>
<evidence type="ECO:0000313" key="2">
    <source>
        <dbReference type="Proteomes" id="UP000192674"/>
    </source>
</evidence>
<organism evidence="1 2">
    <name type="scientific">Kibdelosporangium aridum</name>
    <dbReference type="NCBI Taxonomy" id="2030"/>
    <lineage>
        <taxon>Bacteria</taxon>
        <taxon>Bacillati</taxon>
        <taxon>Actinomycetota</taxon>
        <taxon>Actinomycetes</taxon>
        <taxon>Pseudonocardiales</taxon>
        <taxon>Pseudonocardiaceae</taxon>
        <taxon>Kibdelosporangium</taxon>
    </lineage>
</organism>
<dbReference type="RefSeq" id="WP_143446574.1">
    <property type="nucleotide sequence ID" value="NZ_FWXV01000004.1"/>
</dbReference>
<protein>
    <submittedName>
        <fullName evidence="1">Uncharacterized protein</fullName>
    </submittedName>
</protein>
<dbReference type="EMBL" id="FWXV01000004">
    <property type="protein sequence ID" value="SMD14772.1"/>
    <property type="molecule type" value="Genomic_DNA"/>
</dbReference>
<dbReference type="Proteomes" id="UP000192674">
    <property type="component" value="Unassembled WGS sequence"/>
</dbReference>
<accession>A0A1W2EYW4</accession>
<gene>
    <name evidence="1" type="ORF">SAMN05661093_05118</name>
</gene>
<proteinExistence type="predicted"/>
<dbReference type="OrthoDB" id="3695663at2"/>
<reference evidence="1 2" key="1">
    <citation type="submission" date="2017-04" db="EMBL/GenBank/DDBJ databases">
        <authorList>
            <person name="Afonso C.L."/>
            <person name="Miller P.J."/>
            <person name="Scott M.A."/>
            <person name="Spackman E."/>
            <person name="Goraichik I."/>
            <person name="Dimitrov K.M."/>
            <person name="Suarez D.L."/>
            <person name="Swayne D.E."/>
        </authorList>
    </citation>
    <scope>NUCLEOTIDE SEQUENCE [LARGE SCALE GENOMIC DNA]</scope>
    <source>
        <strain evidence="1 2">DSM 43828</strain>
    </source>
</reference>
<evidence type="ECO:0000313" key="1">
    <source>
        <dbReference type="EMBL" id="SMD14772.1"/>
    </source>
</evidence>
<sequence length="195" mass="21449">MPVIASIATSTRETLSGSACIRLWVRQRQMPTPVRVSPGRAVVGIGQWIYRRACHPILCRAVIVSGVNLEPRGTAHHYEVLGRLMVALFDSGAPGILEGAQHFRFWETMQGGFCLTWDRGSHADEVANELLEVAADDDRTHVLRPGDVVFIHNGVVDPRLHTTVDIQNVRMLLRPHDTIGREAALVEAFAAVSAT</sequence>
<name>A0A1W2EYW4_KIBAR</name>